<reference evidence="1" key="1">
    <citation type="submission" date="2018-02" db="EMBL/GenBank/DDBJ databases">
        <title>Rhizophora mucronata_Transcriptome.</title>
        <authorList>
            <person name="Meera S.P."/>
            <person name="Sreeshan A."/>
            <person name="Augustine A."/>
        </authorList>
    </citation>
    <scope>NUCLEOTIDE SEQUENCE</scope>
    <source>
        <tissue evidence="1">Leaf</tissue>
    </source>
</reference>
<dbReference type="EMBL" id="GGEC01069321">
    <property type="protein sequence ID" value="MBX49805.1"/>
    <property type="molecule type" value="Transcribed_RNA"/>
</dbReference>
<sequence>MVCVNVVCWWEMSRLYLCVGDEA</sequence>
<proteinExistence type="predicted"/>
<evidence type="ECO:0000313" key="1">
    <source>
        <dbReference type="EMBL" id="MBX49805.1"/>
    </source>
</evidence>
<protein>
    <submittedName>
        <fullName evidence="1">Uncharacterized protein</fullName>
    </submittedName>
</protein>
<dbReference type="AlphaFoldDB" id="A0A2P2P4X4"/>
<name>A0A2P2P4X4_RHIMU</name>
<organism evidence="1">
    <name type="scientific">Rhizophora mucronata</name>
    <name type="common">Asiatic mangrove</name>
    <dbReference type="NCBI Taxonomy" id="61149"/>
    <lineage>
        <taxon>Eukaryota</taxon>
        <taxon>Viridiplantae</taxon>
        <taxon>Streptophyta</taxon>
        <taxon>Embryophyta</taxon>
        <taxon>Tracheophyta</taxon>
        <taxon>Spermatophyta</taxon>
        <taxon>Magnoliopsida</taxon>
        <taxon>eudicotyledons</taxon>
        <taxon>Gunneridae</taxon>
        <taxon>Pentapetalae</taxon>
        <taxon>rosids</taxon>
        <taxon>fabids</taxon>
        <taxon>Malpighiales</taxon>
        <taxon>Rhizophoraceae</taxon>
        <taxon>Rhizophora</taxon>
    </lineage>
</organism>
<accession>A0A2P2P4X4</accession>